<sequence length="317" mass="35668">MILVTGGTGFIGSLVIKSLLEKGKSVLAIKRASSIIPQELLYKANLFWFDADVTDYFSLEDVFTQVRQVYHCAGMVSFNTADRKKLMDVNVKGTTHIVNLCLEKKARLVYLSSVAALGEEKDSGFIDEKSKWEWHPKLSGYSISKFEAEREVWRGIAEGLDAVIVNPTIVIGADNSNNTAQLFSLVDKGLRYYPTGSTGFVDVEDLASIMIQLMESPDISGTNFLINNINLSYKELFQQYARIVKKAPPSIPTNRFLLAFAWRAQTLLSFLKIMKPKLTKEIARSSIKKHIYSNEKIISTLNYSFKPFDLSLEEISH</sequence>
<dbReference type="PANTHER" id="PTHR10366:SF564">
    <property type="entry name" value="STEROL-4-ALPHA-CARBOXYLATE 3-DEHYDROGENASE, DECARBOXYLATING"/>
    <property type="match status" value="1"/>
</dbReference>
<organism evidence="4 5">
    <name type="scientific">Albibacterium bauzanense</name>
    <dbReference type="NCBI Taxonomy" id="653929"/>
    <lineage>
        <taxon>Bacteria</taxon>
        <taxon>Pseudomonadati</taxon>
        <taxon>Bacteroidota</taxon>
        <taxon>Sphingobacteriia</taxon>
        <taxon>Sphingobacteriales</taxon>
        <taxon>Sphingobacteriaceae</taxon>
        <taxon>Albibacterium</taxon>
    </lineage>
</organism>
<dbReference type="Pfam" id="PF01370">
    <property type="entry name" value="Epimerase"/>
    <property type="match status" value="1"/>
</dbReference>
<dbReference type="InterPro" id="IPR001509">
    <property type="entry name" value="Epimerase_deHydtase"/>
</dbReference>
<feature type="domain" description="NAD-dependent epimerase/dehydratase" evidence="3">
    <location>
        <begin position="2"/>
        <end position="219"/>
    </location>
</feature>
<evidence type="ECO:0000313" key="5">
    <source>
        <dbReference type="Proteomes" id="UP000294616"/>
    </source>
</evidence>
<evidence type="ECO:0000313" key="4">
    <source>
        <dbReference type="EMBL" id="TCK82764.1"/>
    </source>
</evidence>
<dbReference type="Proteomes" id="UP000294616">
    <property type="component" value="Unassembled WGS sequence"/>
</dbReference>
<dbReference type="EMBL" id="SMGO01000002">
    <property type="protein sequence ID" value="TCK82764.1"/>
    <property type="molecule type" value="Genomic_DNA"/>
</dbReference>
<dbReference type="OrthoDB" id="596910at2"/>
<keyword evidence="1" id="KW-0560">Oxidoreductase</keyword>
<comment type="caution">
    <text evidence="4">The sequence shown here is derived from an EMBL/GenBank/DDBJ whole genome shotgun (WGS) entry which is preliminary data.</text>
</comment>
<dbReference type="RefSeq" id="WP_132222871.1">
    <property type="nucleotide sequence ID" value="NZ_SMGO01000002.1"/>
</dbReference>
<dbReference type="InterPro" id="IPR036291">
    <property type="entry name" value="NAD(P)-bd_dom_sf"/>
</dbReference>
<evidence type="ECO:0000256" key="2">
    <source>
        <dbReference type="ARBA" id="ARBA00023445"/>
    </source>
</evidence>
<dbReference type="AlphaFoldDB" id="A0A4R1LWF0"/>
<evidence type="ECO:0000259" key="3">
    <source>
        <dbReference type="Pfam" id="PF01370"/>
    </source>
</evidence>
<dbReference type="SUPFAM" id="SSF51735">
    <property type="entry name" value="NAD(P)-binding Rossmann-fold domains"/>
    <property type="match status" value="1"/>
</dbReference>
<proteinExistence type="inferred from homology"/>
<protein>
    <submittedName>
        <fullName evidence="4">Nucleoside-diphosphate-sugar epimerase</fullName>
    </submittedName>
</protein>
<name>A0A4R1LWF0_9SPHI</name>
<dbReference type="PANTHER" id="PTHR10366">
    <property type="entry name" value="NAD DEPENDENT EPIMERASE/DEHYDRATASE"/>
    <property type="match status" value="1"/>
</dbReference>
<gene>
    <name evidence="4" type="ORF">C8N28_1349</name>
</gene>
<comment type="similarity">
    <text evidence="2">Belongs to the NAD(P)-dependent epimerase/dehydratase family. Dihydroflavonol-4-reductase subfamily.</text>
</comment>
<accession>A0A4R1LWF0</accession>
<reference evidence="4 5" key="1">
    <citation type="submission" date="2019-03" db="EMBL/GenBank/DDBJ databases">
        <title>Genomic Encyclopedia of Archaeal and Bacterial Type Strains, Phase II (KMG-II): from individual species to whole genera.</title>
        <authorList>
            <person name="Goeker M."/>
        </authorList>
    </citation>
    <scope>NUCLEOTIDE SEQUENCE [LARGE SCALE GENOMIC DNA]</scope>
    <source>
        <strain evidence="4 5">DSM 22554</strain>
    </source>
</reference>
<evidence type="ECO:0000256" key="1">
    <source>
        <dbReference type="ARBA" id="ARBA00023002"/>
    </source>
</evidence>
<dbReference type="InterPro" id="IPR050425">
    <property type="entry name" value="NAD(P)_dehydrat-like"/>
</dbReference>
<dbReference type="GO" id="GO:0016616">
    <property type="term" value="F:oxidoreductase activity, acting on the CH-OH group of donors, NAD or NADP as acceptor"/>
    <property type="evidence" value="ECO:0007669"/>
    <property type="project" value="TreeGrafter"/>
</dbReference>
<keyword evidence="5" id="KW-1185">Reference proteome</keyword>
<dbReference type="Gene3D" id="3.40.50.720">
    <property type="entry name" value="NAD(P)-binding Rossmann-like Domain"/>
    <property type="match status" value="1"/>
</dbReference>